<comment type="subcellular location">
    <subcellularLocation>
        <location evidence="1">Periplasm</location>
    </subcellularLocation>
</comment>
<comment type="similarity">
    <text evidence="2">Belongs to the CpxP/Spy family.</text>
</comment>
<evidence type="ECO:0008006" key="9">
    <source>
        <dbReference type="Google" id="ProtNLM"/>
    </source>
</evidence>
<comment type="caution">
    <text evidence="7">The sequence shown here is derived from an EMBL/GenBank/DDBJ whole genome shotgun (WGS) entry which is preliminary data.</text>
</comment>
<evidence type="ECO:0000313" key="8">
    <source>
        <dbReference type="Proteomes" id="UP000195072"/>
    </source>
</evidence>
<evidence type="ECO:0000313" key="7">
    <source>
        <dbReference type="EMBL" id="OUL66666.1"/>
    </source>
</evidence>
<evidence type="ECO:0000256" key="1">
    <source>
        <dbReference type="ARBA" id="ARBA00004418"/>
    </source>
</evidence>
<dbReference type="PANTHER" id="PTHR38102:SF1">
    <property type="entry name" value="PERIPLASMIC CHAPERONE SPY"/>
    <property type="match status" value="1"/>
</dbReference>
<accession>A0A252EJU3</accession>
<keyword evidence="3 6" id="KW-0732">Signal</keyword>
<dbReference type="RefSeq" id="WP_086897314.1">
    <property type="nucleotide sequence ID" value="NZ_JAIMFT010000009.1"/>
</dbReference>
<name>A0A252EJU3_9PROT</name>
<sequence>MKKALLATALTFGMFTAAGSLARADETSAPPPPPPPHHGMCHPHGHILSLDGVKLTSSQKKKIKAIMEANRPDPKADMEQERSIHEQIRTLLTTPGQVDTNQLTALTQQLDTLRTNRETQHLQKEVQIHDVLTKKQLAQIAAKKEDEHCPPPPPPPADGNPPPAPTTNQ</sequence>
<organism evidence="7 8">
    <name type="scientific">Acetobacter senegalensis</name>
    <dbReference type="NCBI Taxonomy" id="446692"/>
    <lineage>
        <taxon>Bacteria</taxon>
        <taxon>Pseudomonadati</taxon>
        <taxon>Pseudomonadota</taxon>
        <taxon>Alphaproteobacteria</taxon>
        <taxon>Acetobacterales</taxon>
        <taxon>Acetobacteraceae</taxon>
        <taxon>Acetobacter</taxon>
    </lineage>
</organism>
<feature type="region of interest" description="Disordered" evidence="5">
    <location>
        <begin position="139"/>
        <end position="169"/>
    </location>
</feature>
<reference evidence="7 8" key="1">
    <citation type="submission" date="2014-06" db="EMBL/GenBank/DDBJ databases">
        <authorList>
            <person name="Ju J."/>
            <person name="Zhang J."/>
        </authorList>
    </citation>
    <scope>NUCLEOTIDE SEQUENCE [LARGE SCALE GENOMIC DNA]</scope>
    <source>
        <strain evidence="7">DmL_050</strain>
    </source>
</reference>
<evidence type="ECO:0000256" key="5">
    <source>
        <dbReference type="SAM" id="MobiDB-lite"/>
    </source>
</evidence>
<proteinExistence type="inferred from homology"/>
<dbReference type="Proteomes" id="UP000195072">
    <property type="component" value="Unassembled WGS sequence"/>
</dbReference>
<dbReference type="Gene3D" id="1.20.120.1490">
    <property type="match status" value="1"/>
</dbReference>
<evidence type="ECO:0000256" key="6">
    <source>
        <dbReference type="SAM" id="SignalP"/>
    </source>
</evidence>
<dbReference type="GO" id="GO:0051082">
    <property type="term" value="F:unfolded protein binding"/>
    <property type="evidence" value="ECO:0007669"/>
    <property type="project" value="TreeGrafter"/>
</dbReference>
<protein>
    <recommendedName>
        <fullName evidence="9">Periplasmic heavy metal sensor</fullName>
    </recommendedName>
</protein>
<dbReference type="AlphaFoldDB" id="A0A252EJU3"/>
<dbReference type="EMBL" id="JOOZ01000028">
    <property type="protein sequence ID" value="OUL66666.1"/>
    <property type="molecule type" value="Genomic_DNA"/>
</dbReference>
<dbReference type="Pfam" id="PF07813">
    <property type="entry name" value="LTXXQ"/>
    <property type="match status" value="1"/>
</dbReference>
<dbReference type="PANTHER" id="PTHR38102">
    <property type="entry name" value="PERIPLASMIC CHAPERONE SPY"/>
    <property type="match status" value="1"/>
</dbReference>
<evidence type="ECO:0000256" key="3">
    <source>
        <dbReference type="ARBA" id="ARBA00022729"/>
    </source>
</evidence>
<feature type="chain" id="PRO_5012354940" description="Periplasmic heavy metal sensor" evidence="6">
    <location>
        <begin position="23"/>
        <end position="169"/>
    </location>
</feature>
<feature type="compositionally biased region" description="Pro residues" evidence="5">
    <location>
        <begin position="150"/>
        <end position="169"/>
    </location>
</feature>
<evidence type="ECO:0000256" key="2">
    <source>
        <dbReference type="ARBA" id="ARBA00008441"/>
    </source>
</evidence>
<dbReference type="InterPro" id="IPR052211">
    <property type="entry name" value="Cpx_auxiliary_protein"/>
</dbReference>
<dbReference type="InterPro" id="IPR012899">
    <property type="entry name" value="LTXXQ"/>
</dbReference>
<evidence type="ECO:0000256" key="4">
    <source>
        <dbReference type="ARBA" id="ARBA00022764"/>
    </source>
</evidence>
<dbReference type="GO" id="GO:0030288">
    <property type="term" value="C:outer membrane-bounded periplasmic space"/>
    <property type="evidence" value="ECO:0007669"/>
    <property type="project" value="TreeGrafter"/>
</dbReference>
<keyword evidence="4" id="KW-0574">Periplasm</keyword>
<feature type="signal peptide" evidence="6">
    <location>
        <begin position="1"/>
        <end position="22"/>
    </location>
</feature>
<gene>
    <name evidence="7" type="ORF">HK16_08770</name>
</gene>